<dbReference type="OrthoDB" id="637859at2"/>
<evidence type="ECO:0000256" key="1">
    <source>
        <dbReference type="ARBA" id="ARBA00004328"/>
    </source>
</evidence>
<dbReference type="Gene3D" id="3.30.2400.10">
    <property type="entry name" value="Major capsid protein gp5"/>
    <property type="match status" value="1"/>
</dbReference>
<dbReference type="InterPro" id="IPR024455">
    <property type="entry name" value="Phage_capsid"/>
</dbReference>
<evidence type="ECO:0000313" key="4">
    <source>
        <dbReference type="Proteomes" id="UP000199459"/>
    </source>
</evidence>
<dbReference type="RefSeq" id="WP_090633343.1">
    <property type="nucleotide sequence ID" value="NZ_FOCP01000018.1"/>
</dbReference>
<dbReference type="AlphaFoldDB" id="A0A1H8GIF5"/>
<evidence type="ECO:0000313" key="3">
    <source>
        <dbReference type="EMBL" id="SEN43589.1"/>
    </source>
</evidence>
<reference evidence="3 4" key="1">
    <citation type="submission" date="2016-10" db="EMBL/GenBank/DDBJ databases">
        <authorList>
            <person name="de Groot N.N."/>
        </authorList>
    </citation>
    <scope>NUCLEOTIDE SEQUENCE [LARGE SCALE GENOMIC DNA]</scope>
    <source>
        <strain evidence="3 4">Nm22</strain>
    </source>
</reference>
<dbReference type="Proteomes" id="UP000199459">
    <property type="component" value="Unassembled WGS sequence"/>
</dbReference>
<feature type="domain" description="Phage capsid-like C-terminal" evidence="2">
    <location>
        <begin position="119"/>
        <end position="387"/>
    </location>
</feature>
<proteinExistence type="predicted"/>
<accession>A0A1H8GIF5</accession>
<sequence length="392" mass="42140">MSDQLEKLIKSMEGIEAKINDFDAKASEEIKNIGKVSYDTAEALKNFGIKQQELADEVMQLKQRGVVTGDTEAASEGWGDQFVKSEEYQAKLHLLKGRRQVGSVGFEVKNTLTGSDTNVAPDRKPGIVPGSFAPLTLESFLPSLPTTSNAIEFTKENVFTNSAAEAAEGAEKGESALTWTLESMHVSTVAHWIKISRQLAADNVALAAYVDTRMRYGVNRKIETQLVSGNGTAPNISGILDTGNFTAHGYADAALGSTLKKLVLIRKVIGDLEAAGDYPDGIILNPADWATIDIDLFTTAAGQSLRTVNEAGQRVLFGVPVITSVGMTADNFAVGNFSMACTVHNREGVIVEMSDSDDDNFTKNLITIRAERRLALVTERPAAIRAGDLTPA</sequence>
<protein>
    <submittedName>
        <fullName evidence="3">Phage major capsid protein, HK97 family</fullName>
    </submittedName>
</protein>
<dbReference type="Pfam" id="PF05065">
    <property type="entry name" value="Phage_capsid"/>
    <property type="match status" value="1"/>
</dbReference>
<dbReference type="EMBL" id="FOCP01000018">
    <property type="protein sequence ID" value="SEN43589.1"/>
    <property type="molecule type" value="Genomic_DNA"/>
</dbReference>
<evidence type="ECO:0000259" key="2">
    <source>
        <dbReference type="Pfam" id="PF05065"/>
    </source>
</evidence>
<dbReference type="InterPro" id="IPR054612">
    <property type="entry name" value="Phage_capsid-like_C"/>
</dbReference>
<organism evidence="3 4">
    <name type="scientific">Nitrosomonas marina</name>
    <dbReference type="NCBI Taxonomy" id="917"/>
    <lineage>
        <taxon>Bacteria</taxon>
        <taxon>Pseudomonadati</taxon>
        <taxon>Pseudomonadota</taxon>
        <taxon>Betaproteobacteria</taxon>
        <taxon>Nitrosomonadales</taxon>
        <taxon>Nitrosomonadaceae</taxon>
        <taxon>Nitrosomonas</taxon>
    </lineage>
</organism>
<comment type="subcellular location">
    <subcellularLocation>
        <location evidence="1">Virion</location>
    </subcellularLocation>
</comment>
<dbReference type="SUPFAM" id="SSF56563">
    <property type="entry name" value="Major capsid protein gp5"/>
    <property type="match status" value="1"/>
</dbReference>
<gene>
    <name evidence="3" type="ORF">SAMN05216325_11833</name>
</gene>
<dbReference type="Gene3D" id="3.30.2320.10">
    <property type="entry name" value="hypothetical protein PF0899 domain"/>
    <property type="match status" value="1"/>
</dbReference>
<name>A0A1H8GIF5_9PROT</name>
<dbReference type="NCBIfam" id="TIGR01554">
    <property type="entry name" value="major_cap_HK97"/>
    <property type="match status" value="1"/>
</dbReference>